<proteinExistence type="predicted"/>
<dbReference type="Proteomes" id="UP000595349">
    <property type="component" value="Chromosome"/>
</dbReference>
<accession>A0A7T6ZDP8</accession>
<evidence type="ECO:0000313" key="3">
    <source>
        <dbReference type="Proteomes" id="UP000595349"/>
    </source>
</evidence>
<gene>
    <name evidence="2" type="ORF">HUG20_18050</name>
</gene>
<protein>
    <submittedName>
        <fullName evidence="2">Uncharacterized protein</fullName>
    </submittedName>
</protein>
<keyword evidence="1" id="KW-0472">Membrane</keyword>
<organism evidence="2 3">
    <name type="scientific">Salicibibacter cibi</name>
    <dbReference type="NCBI Taxonomy" id="2743001"/>
    <lineage>
        <taxon>Bacteria</taxon>
        <taxon>Bacillati</taxon>
        <taxon>Bacillota</taxon>
        <taxon>Bacilli</taxon>
        <taxon>Bacillales</taxon>
        <taxon>Bacillaceae</taxon>
        <taxon>Salicibibacter</taxon>
    </lineage>
</organism>
<dbReference type="EMBL" id="CP054706">
    <property type="protein sequence ID" value="QQK81630.1"/>
    <property type="molecule type" value="Genomic_DNA"/>
</dbReference>
<evidence type="ECO:0000256" key="1">
    <source>
        <dbReference type="SAM" id="Phobius"/>
    </source>
</evidence>
<dbReference type="RefSeq" id="WP_200086145.1">
    <property type="nucleotide sequence ID" value="NZ_CP054706.1"/>
</dbReference>
<sequence length="118" mass="13433">MKRKMLNHYGHETFILQNHGSVMETEHRGRSWCSYAQNGRPFGRHEVQNEQANADIGAIKPFIFIENKKTNTKHGSRAFVIRLFARFSIALCSCLVASAFASAKKHEFFDSNKVATSE</sequence>
<keyword evidence="1" id="KW-0812">Transmembrane</keyword>
<reference evidence="2 3" key="1">
    <citation type="submission" date="2020-06" db="EMBL/GenBank/DDBJ databases">
        <title>Genomic analysis of Salicibibacter sp. NKC21-4.</title>
        <authorList>
            <person name="Oh Y.J."/>
        </authorList>
    </citation>
    <scope>NUCLEOTIDE SEQUENCE [LARGE SCALE GENOMIC DNA]</scope>
    <source>
        <strain evidence="2 3">NKC21-4</strain>
    </source>
</reference>
<name>A0A7T6ZDP8_9BACI</name>
<keyword evidence="1" id="KW-1133">Transmembrane helix</keyword>
<feature type="transmembrane region" description="Helical" evidence="1">
    <location>
        <begin position="83"/>
        <end position="103"/>
    </location>
</feature>
<evidence type="ECO:0000313" key="2">
    <source>
        <dbReference type="EMBL" id="QQK81630.1"/>
    </source>
</evidence>
<dbReference type="AlphaFoldDB" id="A0A7T6ZDP8"/>
<keyword evidence="3" id="KW-1185">Reference proteome</keyword>
<dbReference type="KEGG" id="scib:HUG20_18050"/>